<name>A0AAU9XWB3_9CNID</name>
<evidence type="ECO:0000313" key="8">
    <source>
        <dbReference type="Proteomes" id="UP001159428"/>
    </source>
</evidence>
<dbReference type="PANTHER" id="PTHR24264">
    <property type="entry name" value="TRYPSIN-RELATED"/>
    <property type="match status" value="1"/>
</dbReference>
<dbReference type="CDD" id="cd00190">
    <property type="entry name" value="Tryp_SPc"/>
    <property type="match status" value="1"/>
</dbReference>
<dbReference type="PROSITE" id="PS00135">
    <property type="entry name" value="TRYPSIN_SER"/>
    <property type="match status" value="1"/>
</dbReference>
<keyword evidence="8" id="KW-1185">Reference proteome</keyword>
<dbReference type="SMART" id="SM00020">
    <property type="entry name" value="Tryp_SPc"/>
    <property type="match status" value="1"/>
</dbReference>
<evidence type="ECO:0000313" key="7">
    <source>
        <dbReference type="EMBL" id="CAH3159921.1"/>
    </source>
</evidence>
<dbReference type="Pfam" id="PF00089">
    <property type="entry name" value="Trypsin"/>
    <property type="match status" value="1"/>
</dbReference>
<accession>A0AAU9XWB3</accession>
<sequence length="248" mass="28305">MYFSFQDGCGVRTRSRIVGGYKAAPHSWPWQVMLMYPDPRCGGTLLNEFWVITANHCLPDYLMKEDVIVRVGAHHRTKPNKWVQDLRVRQIYRHPKYNDPVMWANDVALLLLDRPAQLNSAVRPICLPDKDDQPGTDCTVTGWGRLSHYGPYSDYLMQMTVPIVPYSTCRKIYPEEVHESMLCGGHLTDRKDSCEGDSGGPYVCEHQNGIWKLEGVVSWGYGCGWEGNLGVYANVSHVREWIKSVSRL</sequence>
<dbReference type="InterPro" id="IPR050127">
    <property type="entry name" value="Serine_Proteases_S1"/>
</dbReference>
<organism evidence="7 8">
    <name type="scientific">Pocillopora meandrina</name>
    <dbReference type="NCBI Taxonomy" id="46732"/>
    <lineage>
        <taxon>Eukaryota</taxon>
        <taxon>Metazoa</taxon>
        <taxon>Cnidaria</taxon>
        <taxon>Anthozoa</taxon>
        <taxon>Hexacorallia</taxon>
        <taxon>Scleractinia</taxon>
        <taxon>Astrocoeniina</taxon>
        <taxon>Pocilloporidae</taxon>
        <taxon>Pocillopora</taxon>
    </lineage>
</organism>
<evidence type="ECO:0000256" key="1">
    <source>
        <dbReference type="ARBA" id="ARBA00007664"/>
    </source>
</evidence>
<protein>
    <recommendedName>
        <fullName evidence="6">Peptidase S1 domain-containing protein</fullName>
    </recommendedName>
</protein>
<evidence type="ECO:0000256" key="4">
    <source>
        <dbReference type="ARBA" id="ARBA00022825"/>
    </source>
</evidence>
<dbReference type="InterPro" id="IPR001314">
    <property type="entry name" value="Peptidase_S1A"/>
</dbReference>
<evidence type="ECO:0000256" key="2">
    <source>
        <dbReference type="ARBA" id="ARBA00022670"/>
    </source>
</evidence>
<dbReference type="GO" id="GO:0006508">
    <property type="term" value="P:proteolysis"/>
    <property type="evidence" value="ECO:0007669"/>
    <property type="project" value="UniProtKB-KW"/>
</dbReference>
<dbReference type="Proteomes" id="UP001159428">
    <property type="component" value="Unassembled WGS sequence"/>
</dbReference>
<keyword evidence="2" id="KW-0645">Protease</keyword>
<evidence type="ECO:0000259" key="6">
    <source>
        <dbReference type="PROSITE" id="PS50240"/>
    </source>
</evidence>
<keyword evidence="3" id="KW-0378">Hydrolase</keyword>
<keyword evidence="5" id="KW-1015">Disulfide bond</keyword>
<dbReference type="PRINTS" id="PR00722">
    <property type="entry name" value="CHYMOTRYPSIN"/>
</dbReference>
<feature type="domain" description="Peptidase S1" evidence="6">
    <location>
        <begin position="17"/>
        <end position="247"/>
    </location>
</feature>
<dbReference type="InterPro" id="IPR009003">
    <property type="entry name" value="Peptidase_S1_PA"/>
</dbReference>
<proteinExistence type="inferred from homology"/>
<dbReference type="EMBL" id="CALNXJ010000073">
    <property type="protein sequence ID" value="CAH3159921.1"/>
    <property type="molecule type" value="Genomic_DNA"/>
</dbReference>
<dbReference type="GO" id="GO:0005615">
    <property type="term" value="C:extracellular space"/>
    <property type="evidence" value="ECO:0007669"/>
    <property type="project" value="TreeGrafter"/>
</dbReference>
<dbReference type="FunFam" id="2.40.10.10:FF:000077">
    <property type="entry name" value="Predicted protein"/>
    <property type="match status" value="1"/>
</dbReference>
<dbReference type="InterPro" id="IPR001254">
    <property type="entry name" value="Trypsin_dom"/>
</dbReference>
<gene>
    <name evidence="7" type="ORF">PMEA_00032190</name>
</gene>
<evidence type="ECO:0000256" key="5">
    <source>
        <dbReference type="ARBA" id="ARBA00023157"/>
    </source>
</evidence>
<comment type="similarity">
    <text evidence="1">Belongs to the peptidase S1 family.</text>
</comment>
<comment type="caution">
    <text evidence="7">The sequence shown here is derived from an EMBL/GenBank/DDBJ whole genome shotgun (WGS) entry which is preliminary data.</text>
</comment>
<dbReference type="AlphaFoldDB" id="A0AAU9XWB3"/>
<keyword evidence="4" id="KW-0720">Serine protease</keyword>
<dbReference type="PANTHER" id="PTHR24264:SF54">
    <property type="entry name" value="PEPTIDASE S1 DOMAIN-CONTAINING PROTEIN"/>
    <property type="match status" value="1"/>
</dbReference>
<dbReference type="InterPro" id="IPR033116">
    <property type="entry name" value="TRYPSIN_SER"/>
</dbReference>
<dbReference type="PROSITE" id="PS50240">
    <property type="entry name" value="TRYPSIN_DOM"/>
    <property type="match status" value="1"/>
</dbReference>
<dbReference type="SUPFAM" id="SSF50494">
    <property type="entry name" value="Trypsin-like serine proteases"/>
    <property type="match status" value="1"/>
</dbReference>
<evidence type="ECO:0000256" key="3">
    <source>
        <dbReference type="ARBA" id="ARBA00022801"/>
    </source>
</evidence>
<dbReference type="GO" id="GO:0004252">
    <property type="term" value="F:serine-type endopeptidase activity"/>
    <property type="evidence" value="ECO:0007669"/>
    <property type="project" value="InterPro"/>
</dbReference>
<reference evidence="7 8" key="1">
    <citation type="submission" date="2022-05" db="EMBL/GenBank/DDBJ databases">
        <authorList>
            <consortium name="Genoscope - CEA"/>
            <person name="William W."/>
        </authorList>
    </citation>
    <scope>NUCLEOTIDE SEQUENCE [LARGE SCALE GENOMIC DNA]</scope>
</reference>
<dbReference type="Gene3D" id="2.40.10.10">
    <property type="entry name" value="Trypsin-like serine proteases"/>
    <property type="match status" value="1"/>
</dbReference>
<dbReference type="InterPro" id="IPR043504">
    <property type="entry name" value="Peptidase_S1_PA_chymotrypsin"/>
</dbReference>